<reference evidence="3" key="5">
    <citation type="submission" date="2017-01" db="UniProtKB">
        <authorList>
            <consortium name="EnsemblFungi"/>
        </authorList>
    </citation>
    <scope>IDENTIFICATION</scope>
    <source>
        <strain evidence="3">PH-1 / ATCC MYA-4620 / FGSC 9075 / NRRL 31084</strain>
    </source>
</reference>
<evidence type="ECO:0000256" key="1">
    <source>
        <dbReference type="RuleBase" id="RU363082"/>
    </source>
</evidence>
<comment type="similarity">
    <text evidence="1">Belongs to the glutaredoxin family.</text>
</comment>
<reference evidence="3 4" key="2">
    <citation type="journal article" date="2010" name="Nature">
        <title>Comparative genomics reveals mobile pathogenicity chromosomes in Fusarium.</title>
        <authorList>
            <person name="Ma L.J."/>
            <person name="van der Does H.C."/>
            <person name="Borkovich K.A."/>
            <person name="Coleman J.J."/>
            <person name="Daboussi M.J."/>
            <person name="Di Pietro A."/>
            <person name="Dufresne M."/>
            <person name="Freitag M."/>
            <person name="Grabherr M."/>
            <person name="Henrissat B."/>
            <person name="Houterman P.M."/>
            <person name="Kang S."/>
            <person name="Shim W.B."/>
            <person name="Woloshuk C."/>
            <person name="Xie X."/>
            <person name="Xu J.R."/>
            <person name="Antoniw J."/>
            <person name="Baker S.E."/>
            <person name="Bluhm B.H."/>
            <person name="Breakspear A."/>
            <person name="Brown D.W."/>
            <person name="Butchko R.A."/>
            <person name="Chapman S."/>
            <person name="Coulson R."/>
            <person name="Coutinho P.M."/>
            <person name="Danchin E.G."/>
            <person name="Diener A."/>
            <person name="Gale L.R."/>
            <person name="Gardiner D.M."/>
            <person name="Goff S."/>
            <person name="Hammond-Kosack K.E."/>
            <person name="Hilburn K."/>
            <person name="Hua-Van A."/>
            <person name="Jonkers W."/>
            <person name="Kazan K."/>
            <person name="Kodira C.D."/>
            <person name="Koehrsen M."/>
            <person name="Kumar L."/>
            <person name="Lee Y.H."/>
            <person name="Li L."/>
            <person name="Manners J.M."/>
            <person name="Miranda-Saavedra D."/>
            <person name="Mukherjee M."/>
            <person name="Park G."/>
            <person name="Park J."/>
            <person name="Park S.Y."/>
            <person name="Proctor R.H."/>
            <person name="Regev A."/>
            <person name="Ruiz-Roldan M.C."/>
            <person name="Sain D."/>
            <person name="Sakthikumar S."/>
            <person name="Sykes S."/>
            <person name="Schwartz D.C."/>
            <person name="Turgeon B.G."/>
            <person name="Wapinski I."/>
            <person name="Yoder O."/>
            <person name="Young S."/>
            <person name="Zeng Q."/>
            <person name="Zhou S."/>
            <person name="Galagan J."/>
            <person name="Cuomo C.A."/>
            <person name="Kistler H.C."/>
            <person name="Rep M."/>
        </authorList>
    </citation>
    <scope>GENOME REANNOTATION</scope>
    <source>
        <strain evidence="4">ATCC MYA-4620 / CBS 123657 / FGSC 9075 / NRRL 31084 / PH-1</strain>
        <strain evidence="3">PH-1 / ATCC MYA-4620 / FGSC 9075 / NRRL 31084</strain>
    </source>
</reference>
<dbReference type="SUPFAM" id="SSF52833">
    <property type="entry name" value="Thioredoxin-like"/>
    <property type="match status" value="1"/>
</dbReference>
<dbReference type="InterPro" id="IPR008554">
    <property type="entry name" value="Glutaredoxin-like"/>
</dbReference>
<keyword evidence="1" id="KW-0249">Electron transport</keyword>
<keyword evidence="4" id="KW-1185">Reference proteome</keyword>
<dbReference type="InParanoid" id="A0A0E0RPY7"/>
<sequence>MFATRRLLFSTRITFFTRETCGLCKQAKHVLSHVWDKRPFDYTEVNVDLPKPESKQWRDIYDFDVPVIHISKSTAPEENPVKVGKAIKLMHRFTVEQVEAQMDKAERD</sequence>
<evidence type="ECO:0000313" key="4">
    <source>
        <dbReference type="Proteomes" id="UP000070720"/>
    </source>
</evidence>
<dbReference type="EnsemblFungi" id="CEF73312">
    <property type="protein sequence ID" value="CEF73312"/>
    <property type="gene ID" value="FGRRES_20030"/>
</dbReference>
<dbReference type="Gene3D" id="3.40.30.10">
    <property type="entry name" value="Glutaredoxin"/>
    <property type="match status" value="1"/>
</dbReference>
<reference key="3">
    <citation type="submission" date="2014-02" db="EMBL/GenBank/DDBJ databases">
        <title>A revised Fusarium graminearum genomic reference sequence using whole shotgun re-sequencing.</title>
        <authorList>
            <person name="King R."/>
            <person name="Urban M."/>
            <person name="Hassani-Pak K."/>
            <person name="Hammond-Kosack K."/>
        </authorList>
    </citation>
    <scope>NUCLEOTIDE SEQUENCE</scope>
    <source>
        <strain>PH-1</strain>
    </source>
</reference>
<dbReference type="PANTHER" id="PTHR33558:SF1">
    <property type="entry name" value="GLUTAREDOXIN-LIKE PROTEIN C5ORF63 HOMOLOG"/>
    <property type="match status" value="1"/>
</dbReference>
<dbReference type="Proteomes" id="UP000070720">
    <property type="component" value="Chromosome 1"/>
</dbReference>
<dbReference type="InterPro" id="IPR036249">
    <property type="entry name" value="Thioredoxin-like_sf"/>
</dbReference>
<dbReference type="Pfam" id="PF05768">
    <property type="entry name" value="Glrx-like"/>
    <property type="match status" value="1"/>
</dbReference>
<reference evidence="2 4" key="4">
    <citation type="journal article" date="2015" name="BMC Genomics">
        <title>The completed genome sequence of the pathogenic ascomycete fungus Fusarium graminearum.</title>
        <authorList>
            <person name="King R."/>
            <person name="Urban M."/>
            <person name="Hammond-Kosack M.C."/>
            <person name="Hassani-Pak K."/>
            <person name="Hammond-Kosack K.E."/>
        </authorList>
    </citation>
    <scope>NUCLEOTIDE SEQUENCE [LARGE SCALE GENOMIC DNA]</scope>
    <source>
        <strain evidence="4">ATCC MYA-4620 / CBS 123657 / FGSC 9075 / NRRL 31084 / PH-1</strain>
        <strain evidence="2">PH-1</strain>
    </source>
</reference>
<evidence type="ECO:0000313" key="2">
    <source>
        <dbReference type="EMBL" id="CEF73312.1"/>
    </source>
</evidence>
<name>A0A0E0RPY7_GIBZE</name>
<dbReference type="AlphaFoldDB" id="A0A0E0RPY7"/>
<proteinExistence type="inferred from homology"/>
<protein>
    <recommendedName>
        <fullName evidence="1">Glutaredoxin-like protein</fullName>
    </recommendedName>
</protein>
<dbReference type="EMBL" id="HG970332">
    <property type="protein sequence ID" value="CEF73312.1"/>
    <property type="molecule type" value="Genomic_DNA"/>
</dbReference>
<reference evidence="3 4" key="1">
    <citation type="journal article" date="2007" name="Science">
        <title>The Fusarium graminearum genome reveals a link between localized polymorphism and pathogen specialization.</title>
        <authorList>
            <person name="Cuomo C.A."/>
            <person name="Gueldener U."/>
            <person name="Xu J.-R."/>
            <person name="Trail F."/>
            <person name="Turgeon B.G."/>
            <person name="Di Pietro A."/>
            <person name="Walton J.D."/>
            <person name="Ma L.-J."/>
            <person name="Baker S.E."/>
            <person name="Rep M."/>
            <person name="Adam G."/>
            <person name="Antoniw J."/>
            <person name="Baldwin T."/>
            <person name="Calvo S.E."/>
            <person name="Chang Y.-L."/>
            <person name="DeCaprio D."/>
            <person name="Gale L.R."/>
            <person name="Gnerre S."/>
            <person name="Goswami R.S."/>
            <person name="Hammond-Kosack K."/>
            <person name="Harris L.J."/>
            <person name="Hilburn K."/>
            <person name="Kennell J.C."/>
            <person name="Kroken S."/>
            <person name="Magnuson J.K."/>
            <person name="Mannhaupt G."/>
            <person name="Mauceli E.W."/>
            <person name="Mewes H.-W."/>
            <person name="Mitterbauer R."/>
            <person name="Muehlbauer G."/>
            <person name="Muensterkoetter M."/>
            <person name="Nelson D."/>
            <person name="O'Donnell K."/>
            <person name="Ouellet T."/>
            <person name="Qi W."/>
            <person name="Quesneville H."/>
            <person name="Roncero M.I.G."/>
            <person name="Seong K.-Y."/>
            <person name="Tetko I.V."/>
            <person name="Urban M."/>
            <person name="Waalwijk C."/>
            <person name="Ward T.J."/>
            <person name="Yao J."/>
            <person name="Birren B.W."/>
            <person name="Kistler H.C."/>
        </authorList>
    </citation>
    <scope>NUCLEOTIDE SEQUENCE [LARGE SCALE GENOMIC DNA]</scope>
    <source>
        <strain evidence="4">ATCC MYA-4620 / CBS 123657 / FGSC 9075 / NRRL 31084 / PH-1</strain>
        <strain evidence="3">PH-1 / ATCC MYA-4620 / FGSC 9075 / NRRL 31084</strain>
    </source>
</reference>
<dbReference type="VEuPathDB" id="FungiDB:FGRAMPH1_01G03021"/>
<evidence type="ECO:0000313" key="3">
    <source>
        <dbReference type="EnsemblFungi" id="CEF73312"/>
    </source>
</evidence>
<keyword evidence="1" id="KW-0813">Transport</keyword>
<dbReference type="InterPro" id="IPR052565">
    <property type="entry name" value="Glutaredoxin-like_YDR286C"/>
</dbReference>
<organism evidence="3">
    <name type="scientific">Gibberella zeae (strain ATCC MYA-4620 / CBS 123657 / FGSC 9075 / NRRL 31084 / PH-1)</name>
    <name type="common">Wheat head blight fungus</name>
    <name type="synonym">Fusarium graminearum</name>
    <dbReference type="NCBI Taxonomy" id="229533"/>
    <lineage>
        <taxon>Eukaryota</taxon>
        <taxon>Fungi</taxon>
        <taxon>Dikarya</taxon>
        <taxon>Ascomycota</taxon>
        <taxon>Pezizomycotina</taxon>
        <taxon>Sordariomycetes</taxon>
        <taxon>Hypocreomycetidae</taxon>
        <taxon>Hypocreales</taxon>
        <taxon>Nectriaceae</taxon>
        <taxon>Fusarium</taxon>
    </lineage>
</organism>
<accession>A0A0E0RPY7</accession>
<gene>
    <name evidence="2" type="ORF">FGRAMPH1_01T03021</name>
</gene>
<dbReference type="PANTHER" id="PTHR33558">
    <property type="entry name" value="GLUTAREDOXIN-LIKE PROTEIN C5ORF63 HOMOLOG"/>
    <property type="match status" value="1"/>
</dbReference>